<protein>
    <submittedName>
        <fullName evidence="1">Uncharacterized protein</fullName>
    </submittedName>
</protein>
<organism evidence="1">
    <name type="scientific">Ignisphaera aggregans</name>
    <dbReference type="NCBI Taxonomy" id="334771"/>
    <lineage>
        <taxon>Archaea</taxon>
        <taxon>Thermoproteota</taxon>
        <taxon>Thermoprotei</taxon>
        <taxon>Desulfurococcales</taxon>
        <taxon>Desulfurococcaceae</taxon>
        <taxon>Ignisphaera</taxon>
    </lineage>
</organism>
<name>A0A7J3Z7K6_9CREN</name>
<reference evidence="1" key="1">
    <citation type="journal article" date="2020" name="mSystems">
        <title>Genome- and Community-Level Interaction Insights into Carbon Utilization and Element Cycling Functions of Hydrothermarchaeota in Hydrothermal Sediment.</title>
        <authorList>
            <person name="Zhou Z."/>
            <person name="Liu Y."/>
            <person name="Xu W."/>
            <person name="Pan J."/>
            <person name="Luo Z.H."/>
            <person name="Li M."/>
        </authorList>
    </citation>
    <scope>NUCLEOTIDE SEQUENCE [LARGE SCALE GENOMIC DNA]</scope>
    <source>
        <strain evidence="1">SpSt-1105</strain>
    </source>
</reference>
<accession>A0A7J3Z7K6</accession>
<gene>
    <name evidence="1" type="ORF">ENM66_04775</name>
</gene>
<comment type="caution">
    <text evidence="1">The sequence shown here is derived from an EMBL/GenBank/DDBJ whole genome shotgun (WGS) entry which is preliminary data.</text>
</comment>
<dbReference type="AlphaFoldDB" id="A0A7J3Z7K6"/>
<dbReference type="EMBL" id="DRYQ01000071">
    <property type="protein sequence ID" value="HHQ50647.1"/>
    <property type="molecule type" value="Genomic_DNA"/>
</dbReference>
<sequence>MPTVGAQLKLSRSKIRFVRSFLNGGEVLGYSTLNEAIIDYVIRRIPSIALEHRAVEGIGDIISTLAFPDEAPLDVVIDEVLFKIAKE</sequence>
<evidence type="ECO:0000313" key="1">
    <source>
        <dbReference type="EMBL" id="HHQ50647.1"/>
    </source>
</evidence>
<proteinExistence type="predicted"/>